<dbReference type="InterPro" id="IPR015007">
    <property type="entry name" value="NUP2/50/61"/>
</dbReference>
<dbReference type="OrthoDB" id="10619865at2759"/>
<proteinExistence type="predicted"/>
<dbReference type="Proteomes" id="UP000785679">
    <property type="component" value="Unassembled WGS sequence"/>
</dbReference>
<feature type="compositionally biased region" description="Polar residues" evidence="1">
    <location>
        <begin position="53"/>
        <end position="79"/>
    </location>
</feature>
<comment type="caution">
    <text evidence="3">The sequence shown here is derived from an EMBL/GenBank/DDBJ whole genome shotgun (WGS) entry which is preliminary data.</text>
</comment>
<feature type="compositionally biased region" description="Basic and acidic residues" evidence="1">
    <location>
        <begin position="1"/>
        <end position="11"/>
    </location>
</feature>
<dbReference type="AlphaFoldDB" id="A0A8J8NMF2"/>
<feature type="region of interest" description="Disordered" evidence="1">
    <location>
        <begin position="1"/>
        <end position="111"/>
    </location>
</feature>
<dbReference type="Pfam" id="PF08911">
    <property type="entry name" value="NUP50"/>
    <property type="match status" value="1"/>
</dbReference>
<protein>
    <recommendedName>
        <fullName evidence="2">Nuclear pore complex NUP2/50/61 domain-containing protein</fullName>
    </recommendedName>
</protein>
<evidence type="ECO:0000313" key="3">
    <source>
        <dbReference type="EMBL" id="TNV78262.1"/>
    </source>
</evidence>
<reference evidence="3" key="1">
    <citation type="submission" date="2019-06" db="EMBL/GenBank/DDBJ databases">
        <authorList>
            <person name="Zheng W."/>
        </authorList>
    </citation>
    <scope>NUCLEOTIDE SEQUENCE</scope>
    <source>
        <strain evidence="3">QDHG01</strain>
    </source>
</reference>
<evidence type="ECO:0000313" key="4">
    <source>
        <dbReference type="Proteomes" id="UP000785679"/>
    </source>
</evidence>
<feature type="compositionally biased region" description="Acidic residues" evidence="1">
    <location>
        <begin position="30"/>
        <end position="39"/>
    </location>
</feature>
<evidence type="ECO:0000256" key="1">
    <source>
        <dbReference type="SAM" id="MobiDB-lite"/>
    </source>
</evidence>
<gene>
    <name evidence="3" type="ORF">FGO68_gene12345</name>
</gene>
<feature type="region of interest" description="Disordered" evidence="1">
    <location>
        <begin position="181"/>
        <end position="228"/>
    </location>
</feature>
<feature type="compositionally biased region" description="Basic and acidic residues" evidence="1">
    <location>
        <begin position="80"/>
        <end position="93"/>
    </location>
</feature>
<evidence type="ECO:0000259" key="2">
    <source>
        <dbReference type="Pfam" id="PF08911"/>
    </source>
</evidence>
<feature type="compositionally biased region" description="Acidic residues" evidence="1">
    <location>
        <begin position="206"/>
        <end position="217"/>
    </location>
</feature>
<keyword evidence="4" id="KW-1185">Reference proteome</keyword>
<accession>A0A8J8NMF2</accession>
<feature type="compositionally biased region" description="Polar residues" evidence="1">
    <location>
        <begin position="99"/>
        <end position="111"/>
    </location>
</feature>
<dbReference type="GO" id="GO:0005643">
    <property type="term" value="C:nuclear pore"/>
    <property type="evidence" value="ECO:0007669"/>
    <property type="project" value="InterPro"/>
</dbReference>
<name>A0A8J8NMF2_HALGN</name>
<feature type="domain" description="Nuclear pore complex NUP2/50/61" evidence="2">
    <location>
        <begin position="3"/>
        <end position="63"/>
    </location>
</feature>
<organism evidence="3 4">
    <name type="scientific">Halteria grandinella</name>
    <dbReference type="NCBI Taxonomy" id="5974"/>
    <lineage>
        <taxon>Eukaryota</taxon>
        <taxon>Sar</taxon>
        <taxon>Alveolata</taxon>
        <taxon>Ciliophora</taxon>
        <taxon>Intramacronucleata</taxon>
        <taxon>Spirotrichea</taxon>
        <taxon>Stichotrichia</taxon>
        <taxon>Sporadotrichida</taxon>
        <taxon>Halteriidae</taxon>
        <taxon>Halteria</taxon>
    </lineage>
</organism>
<dbReference type="EMBL" id="RRYP01010636">
    <property type="protein sequence ID" value="TNV78262.1"/>
    <property type="molecule type" value="Genomic_DNA"/>
</dbReference>
<sequence>MGKRQADKQLTKGEIGSDDSGSELEQQNGENEEVGENTQEEISQRKIIRAKRTVQSNQDNNSNSGKLQLSGGLFTSNVTDADKKEDDKSKGGDSKPLFNFTNQGTSGSLFGGAATSNNSQFNFSFKPATTQAATGATNSVFSGGSLFGGQGLTAPAGGLFGGAVKTGSLFGSSTGGGLFNNPPTLFNNPSGGSLFSVGSAPKKVEDDEDDDDGEEGNEASNSPPAFQIEGATIPGVTDKPIQLKINPIPVQKSPYTKVFSQQVEKFKIVPRAVPAGKEESKGEDSKKVSMGRGYLSLESAEVNNGKVYIVVFRSLIGKTLFQGTVSGTLSKMRRIEEKAIKLQLKLAVLVKEGAKFRTEFVIASFQKSDDLKDFETKFADAVKELKPTKKDE</sequence>